<dbReference type="Proteomes" id="UP000214739">
    <property type="component" value="Unassembled WGS sequence"/>
</dbReference>
<protein>
    <submittedName>
        <fullName evidence="1">Uncharacterized protein</fullName>
    </submittedName>
</protein>
<dbReference type="EMBL" id="PUFL01000015">
    <property type="protein sequence ID" value="TDG94563.1"/>
    <property type="molecule type" value="Genomic_DNA"/>
</dbReference>
<keyword evidence="4" id="KW-1185">Reference proteome</keyword>
<reference evidence="2" key="3">
    <citation type="submission" date="2019-02" db="EMBL/GenBank/DDBJ databases">
        <authorList>
            <person name="Buron G."/>
            <person name="Chaylann A."/>
            <person name="Dolejs I."/>
            <person name="Forster J."/>
            <person name="Miks M.H."/>
        </authorList>
    </citation>
    <scope>NUCLEOTIDE SEQUENCE</scope>
    <source>
        <strain evidence="2">DSM 10551</strain>
    </source>
</reference>
<name>A0A224VIY8_9LACO</name>
<reference evidence="1 3" key="1">
    <citation type="journal article" date="2017" name="Biosci Microbiota Food Health">
        <title>Genomic characterization reconfirms the taxonomic status of Lactobacillus parakefiri.</title>
        <authorList>
            <person name="Tanizawa Y."/>
            <person name="Kobayashi H."/>
            <person name="Kaminuma E."/>
            <person name="Sakamoto M."/>
            <person name="Ohkuma M."/>
            <person name="Nakamura Y."/>
            <person name="Arita M."/>
            <person name="Tohno M."/>
        </authorList>
    </citation>
    <scope>NUCLEOTIDE SEQUENCE [LARGE SCALE GENOMIC DNA]</scope>
    <source>
        <strain evidence="1 3">JCM 8573</strain>
    </source>
</reference>
<gene>
    <name evidence="2" type="ORF">C5L28_000820</name>
    <name evidence="1" type="ORF">LPKJCM_01300</name>
</gene>
<evidence type="ECO:0000313" key="4">
    <source>
        <dbReference type="Proteomes" id="UP000294668"/>
    </source>
</evidence>
<accession>A0A224VIY8</accession>
<reference evidence="2 4" key="2">
    <citation type="journal article" date="2019" name="Appl. Microbiol. Biotechnol.">
        <title>Uncovering carbohydrate metabolism through a genotype-phenotype association study of 56 lactic acid bacteria genomes.</title>
        <authorList>
            <person name="Buron-Moles G."/>
            <person name="Chailyan A."/>
            <person name="Dolejs I."/>
            <person name="Forster J."/>
            <person name="Miks M.H."/>
        </authorList>
    </citation>
    <scope>NUCLEOTIDE SEQUENCE [LARGE SCALE GENOMIC DNA]</scope>
    <source>
        <strain evidence="2 4">DSM 10551</strain>
    </source>
</reference>
<dbReference type="Proteomes" id="UP000294668">
    <property type="component" value="Unassembled WGS sequence"/>
</dbReference>
<dbReference type="EMBL" id="BDGB01000060">
    <property type="protein sequence ID" value="GAW72190.1"/>
    <property type="molecule type" value="Genomic_DNA"/>
</dbReference>
<dbReference type="AlphaFoldDB" id="A0A224VIY8"/>
<evidence type="ECO:0000313" key="3">
    <source>
        <dbReference type="Proteomes" id="UP000214739"/>
    </source>
</evidence>
<dbReference type="RefSeq" id="WP_165758578.1">
    <property type="nucleotide sequence ID" value="NZ_BAAAXO010000036.1"/>
</dbReference>
<proteinExistence type="predicted"/>
<sequence>MKIITVEYDGKSILALESETEPTLQEKYANYKGTPASYRKPDDLNAWSNRRPTGKELW</sequence>
<comment type="caution">
    <text evidence="1">The sequence shown here is derived from an EMBL/GenBank/DDBJ whole genome shotgun (WGS) entry which is preliminary data.</text>
</comment>
<evidence type="ECO:0000313" key="2">
    <source>
        <dbReference type="EMBL" id="TDG94563.1"/>
    </source>
</evidence>
<evidence type="ECO:0000313" key="1">
    <source>
        <dbReference type="EMBL" id="GAW72190.1"/>
    </source>
</evidence>
<organism evidence="1 3">
    <name type="scientific">Lentilactobacillus parakefiri</name>
    <dbReference type="NCBI Taxonomy" id="152332"/>
    <lineage>
        <taxon>Bacteria</taxon>
        <taxon>Bacillati</taxon>
        <taxon>Bacillota</taxon>
        <taxon>Bacilli</taxon>
        <taxon>Lactobacillales</taxon>
        <taxon>Lactobacillaceae</taxon>
        <taxon>Lentilactobacillus</taxon>
    </lineage>
</organism>